<name>A0ABW0P2R2_9HYPH</name>
<dbReference type="EMBL" id="JBHSLU010000046">
    <property type="protein sequence ID" value="MFC5506561.1"/>
    <property type="molecule type" value="Genomic_DNA"/>
</dbReference>
<organism evidence="2 3">
    <name type="scientific">Bosea massiliensis</name>
    <dbReference type="NCBI Taxonomy" id="151419"/>
    <lineage>
        <taxon>Bacteria</taxon>
        <taxon>Pseudomonadati</taxon>
        <taxon>Pseudomonadota</taxon>
        <taxon>Alphaproteobacteria</taxon>
        <taxon>Hyphomicrobiales</taxon>
        <taxon>Boseaceae</taxon>
        <taxon>Bosea</taxon>
    </lineage>
</organism>
<dbReference type="Proteomes" id="UP001596060">
    <property type="component" value="Unassembled WGS sequence"/>
</dbReference>
<protein>
    <recommendedName>
        <fullName evidence="4">DUF2489 domain-containing protein</fullName>
    </recommendedName>
</protein>
<accession>A0ABW0P2R2</accession>
<evidence type="ECO:0000313" key="3">
    <source>
        <dbReference type="Proteomes" id="UP001596060"/>
    </source>
</evidence>
<comment type="caution">
    <text evidence="2">The sequence shown here is derived from an EMBL/GenBank/DDBJ whole genome shotgun (WGS) entry which is preliminary data.</text>
</comment>
<evidence type="ECO:0000313" key="2">
    <source>
        <dbReference type="EMBL" id="MFC5506561.1"/>
    </source>
</evidence>
<gene>
    <name evidence="2" type="ORF">ACFPN9_14985</name>
</gene>
<dbReference type="RefSeq" id="WP_377817216.1">
    <property type="nucleotide sequence ID" value="NZ_JBHSLU010000046.1"/>
</dbReference>
<keyword evidence="3" id="KW-1185">Reference proteome</keyword>
<evidence type="ECO:0000256" key="1">
    <source>
        <dbReference type="SAM" id="Phobius"/>
    </source>
</evidence>
<keyword evidence="1" id="KW-0812">Transmembrane</keyword>
<proteinExistence type="predicted"/>
<sequence length="160" mass="18062">MTASLPLWGLWLQALGPTCVAGAVAFIAWRQWKTAKEKLTLDLFKERFDVYIQIADAVELSRWEKTAAIDACDRIFAAKRRCRFLFGDDVTSIVDEIAGLAFDVKAFVELRDNEAFREGAAEFVRERGIEIAQHPIAMRKSLDRLAVACESYMRITSKAA</sequence>
<keyword evidence="1" id="KW-1133">Transmembrane helix</keyword>
<keyword evidence="1" id="KW-0472">Membrane</keyword>
<feature type="transmembrane region" description="Helical" evidence="1">
    <location>
        <begin position="6"/>
        <end position="29"/>
    </location>
</feature>
<reference evidence="3" key="1">
    <citation type="journal article" date="2019" name="Int. J. Syst. Evol. Microbiol.">
        <title>The Global Catalogue of Microorganisms (GCM) 10K type strain sequencing project: providing services to taxonomists for standard genome sequencing and annotation.</title>
        <authorList>
            <consortium name="The Broad Institute Genomics Platform"/>
            <consortium name="The Broad Institute Genome Sequencing Center for Infectious Disease"/>
            <person name="Wu L."/>
            <person name="Ma J."/>
        </authorList>
    </citation>
    <scope>NUCLEOTIDE SEQUENCE [LARGE SCALE GENOMIC DNA]</scope>
    <source>
        <strain evidence="3">CCUG 43117</strain>
    </source>
</reference>
<evidence type="ECO:0008006" key="4">
    <source>
        <dbReference type="Google" id="ProtNLM"/>
    </source>
</evidence>